<dbReference type="GO" id="GO:0005886">
    <property type="term" value="C:plasma membrane"/>
    <property type="evidence" value="ECO:0007669"/>
    <property type="project" value="UniProtKB-SubCell"/>
</dbReference>
<proteinExistence type="inferred from homology"/>
<dbReference type="EMBL" id="KC246854">
    <property type="protein sequence ID" value="AHF25818.1"/>
    <property type="molecule type" value="Genomic_DNA"/>
</dbReference>
<dbReference type="SUPFAM" id="SSF50182">
    <property type="entry name" value="Sm-like ribonucleoproteins"/>
    <property type="match status" value="1"/>
</dbReference>
<name>W0FLL9_9BACT</name>
<dbReference type="InterPro" id="IPR011014">
    <property type="entry name" value="MscS_channel_TM-2"/>
</dbReference>
<feature type="transmembrane region" description="Helical" evidence="7">
    <location>
        <begin position="58"/>
        <end position="77"/>
    </location>
</feature>
<keyword evidence="5 7" id="KW-1133">Transmembrane helix</keyword>
<keyword evidence="6 7" id="KW-0472">Membrane</keyword>
<organism evidence="11">
    <name type="scientific">uncultured bacterium Contigcl_1149</name>
    <dbReference type="NCBI Taxonomy" id="1393644"/>
    <lineage>
        <taxon>Bacteria</taxon>
        <taxon>environmental samples</taxon>
    </lineage>
</organism>
<dbReference type="InterPro" id="IPR049278">
    <property type="entry name" value="MS_channel_C"/>
</dbReference>
<keyword evidence="4 7" id="KW-0812">Transmembrane</keyword>
<dbReference type="Gene3D" id="1.10.287.1260">
    <property type="match status" value="1"/>
</dbReference>
<feature type="domain" description="Mechanosensitive ion channel transmembrane helices 2/3" evidence="10">
    <location>
        <begin position="57"/>
        <end position="98"/>
    </location>
</feature>
<evidence type="ECO:0000256" key="5">
    <source>
        <dbReference type="ARBA" id="ARBA00022989"/>
    </source>
</evidence>
<dbReference type="InterPro" id="IPR011066">
    <property type="entry name" value="MscS_channel_C_sf"/>
</dbReference>
<evidence type="ECO:0000259" key="9">
    <source>
        <dbReference type="Pfam" id="PF21082"/>
    </source>
</evidence>
<sequence>MNWDGIKGFLTTAGVDLLRGLIALAVGLFLVHWVMKLFERYEPKMKIEPTLRGFIKNLVRILLYVVVVMTAANTMGIPMTSLVTLLGSAGVAVSLAMQGVLGNLIGGFILLLFKPIRVGEYVKIGDNEGTVKVIGAFYTEIATFDNRHVNLPNGTLTNTPIVNFTREGTRRLDLTFSVSYDSDLDRVYEVLNGVVAEEKALLPDPASSVNLLKCAESSMDFSVRVWVSTADYWPVNFRMVDNCKRALDRAGITIPYPQMDIHMK</sequence>
<dbReference type="Gene3D" id="2.30.30.60">
    <property type="match status" value="1"/>
</dbReference>
<dbReference type="InterPro" id="IPR006686">
    <property type="entry name" value="MscS_channel_CS"/>
</dbReference>
<dbReference type="Pfam" id="PF21082">
    <property type="entry name" value="MS_channel_3rd"/>
    <property type="match status" value="1"/>
</dbReference>
<evidence type="ECO:0000256" key="2">
    <source>
        <dbReference type="ARBA" id="ARBA00008017"/>
    </source>
</evidence>
<evidence type="ECO:0000259" key="10">
    <source>
        <dbReference type="Pfam" id="PF21088"/>
    </source>
</evidence>
<evidence type="ECO:0000259" key="8">
    <source>
        <dbReference type="Pfam" id="PF00924"/>
    </source>
</evidence>
<accession>W0FLL9</accession>
<feature type="transmembrane region" description="Helical" evidence="7">
    <location>
        <begin position="89"/>
        <end position="113"/>
    </location>
</feature>
<dbReference type="InterPro" id="IPR010920">
    <property type="entry name" value="LSM_dom_sf"/>
</dbReference>
<evidence type="ECO:0000256" key="1">
    <source>
        <dbReference type="ARBA" id="ARBA00004651"/>
    </source>
</evidence>
<dbReference type="AlphaFoldDB" id="W0FLL9"/>
<dbReference type="PANTHER" id="PTHR30221">
    <property type="entry name" value="SMALL-CONDUCTANCE MECHANOSENSITIVE CHANNEL"/>
    <property type="match status" value="1"/>
</dbReference>
<protein>
    <submittedName>
        <fullName evidence="11">Mechanosensitive ion channel MscS</fullName>
    </submittedName>
</protein>
<dbReference type="SUPFAM" id="SSF82861">
    <property type="entry name" value="Mechanosensitive channel protein MscS (YggB), transmembrane region"/>
    <property type="match status" value="1"/>
</dbReference>
<dbReference type="InterPro" id="IPR049142">
    <property type="entry name" value="MS_channel_1st"/>
</dbReference>
<evidence type="ECO:0000313" key="11">
    <source>
        <dbReference type="EMBL" id="AHF25818.1"/>
    </source>
</evidence>
<dbReference type="PROSITE" id="PS01246">
    <property type="entry name" value="UPF0003"/>
    <property type="match status" value="1"/>
</dbReference>
<feature type="domain" description="Mechanosensitive ion channel MscS C-terminal" evidence="9">
    <location>
        <begin position="173"/>
        <end position="254"/>
    </location>
</feature>
<feature type="domain" description="Mechanosensitive ion channel MscS" evidence="8">
    <location>
        <begin position="100"/>
        <end position="166"/>
    </location>
</feature>
<evidence type="ECO:0000256" key="3">
    <source>
        <dbReference type="ARBA" id="ARBA00022475"/>
    </source>
</evidence>
<dbReference type="SUPFAM" id="SSF82689">
    <property type="entry name" value="Mechanosensitive channel protein MscS (YggB), C-terminal domain"/>
    <property type="match status" value="1"/>
</dbReference>
<dbReference type="InterPro" id="IPR023408">
    <property type="entry name" value="MscS_beta-dom_sf"/>
</dbReference>
<dbReference type="Pfam" id="PF00924">
    <property type="entry name" value="MS_channel_2nd"/>
    <property type="match status" value="1"/>
</dbReference>
<dbReference type="InterPro" id="IPR006685">
    <property type="entry name" value="MscS_channel_2nd"/>
</dbReference>
<dbReference type="Gene3D" id="3.30.70.100">
    <property type="match status" value="1"/>
</dbReference>
<keyword evidence="3" id="KW-1003">Cell membrane</keyword>
<evidence type="ECO:0000256" key="4">
    <source>
        <dbReference type="ARBA" id="ARBA00022692"/>
    </source>
</evidence>
<evidence type="ECO:0000256" key="6">
    <source>
        <dbReference type="ARBA" id="ARBA00023136"/>
    </source>
</evidence>
<feature type="transmembrane region" description="Helical" evidence="7">
    <location>
        <begin position="20"/>
        <end position="38"/>
    </location>
</feature>
<reference evidence="11" key="1">
    <citation type="journal article" date="2013" name="PLoS ONE">
        <title>Metagenomic insights into the carbohydrate-active enzymes carried by the microorganisms adhering to solid digesta in the rumen of cows.</title>
        <authorList>
            <person name="Wang L."/>
            <person name="Hatem A."/>
            <person name="Catalyurek U.V."/>
            <person name="Morrison M."/>
            <person name="Yu Z."/>
        </authorList>
    </citation>
    <scope>NUCLEOTIDE SEQUENCE</scope>
</reference>
<comment type="similarity">
    <text evidence="2">Belongs to the MscS (TC 1.A.23) family.</text>
</comment>
<evidence type="ECO:0000256" key="7">
    <source>
        <dbReference type="SAM" id="Phobius"/>
    </source>
</evidence>
<dbReference type="InterPro" id="IPR045275">
    <property type="entry name" value="MscS_archaea/bacteria_type"/>
</dbReference>
<dbReference type="PANTHER" id="PTHR30221:SF1">
    <property type="entry name" value="SMALL-CONDUCTANCE MECHANOSENSITIVE CHANNEL"/>
    <property type="match status" value="1"/>
</dbReference>
<dbReference type="Pfam" id="PF21088">
    <property type="entry name" value="MS_channel_1st"/>
    <property type="match status" value="1"/>
</dbReference>
<comment type="subcellular location">
    <subcellularLocation>
        <location evidence="1">Cell membrane</location>
        <topology evidence="1">Multi-pass membrane protein</topology>
    </subcellularLocation>
</comment>
<dbReference type="GO" id="GO:0008381">
    <property type="term" value="F:mechanosensitive monoatomic ion channel activity"/>
    <property type="evidence" value="ECO:0007669"/>
    <property type="project" value="InterPro"/>
</dbReference>